<organism evidence="1 2">
    <name type="scientific">Leuconostoc citreum</name>
    <dbReference type="NCBI Taxonomy" id="33964"/>
    <lineage>
        <taxon>Bacteria</taxon>
        <taxon>Bacillati</taxon>
        <taxon>Bacillota</taxon>
        <taxon>Bacilli</taxon>
        <taxon>Lactobacillales</taxon>
        <taxon>Lactobacillaceae</taxon>
        <taxon>Leuconostoc</taxon>
    </lineage>
</organism>
<proteinExistence type="predicted"/>
<protein>
    <submittedName>
        <fullName evidence="1">Uncharacterized protein</fullName>
    </submittedName>
</protein>
<gene>
    <name evidence="1" type="ORF">LCIT_07340</name>
</gene>
<evidence type="ECO:0000313" key="1">
    <source>
        <dbReference type="EMBL" id="GDZ83492.1"/>
    </source>
</evidence>
<dbReference type="AlphaFoldDB" id="A0A5A5U0D0"/>
<sequence>MVSLNLSDALRTQALSQLGFDYVLTMPDVTINDLNLMAHATKDNNIHAKINQVAQSQADVLIAHYQHLQHAKGIIAYQGRQHFIAQLCALETYLTVAQRQTLKKILN</sequence>
<name>A0A5A5U0D0_LEUCI</name>
<evidence type="ECO:0000313" key="2">
    <source>
        <dbReference type="Proteomes" id="UP000323274"/>
    </source>
</evidence>
<accession>A0A5A5U0D0</accession>
<dbReference type="RefSeq" id="WP_004901463.1">
    <property type="nucleotide sequence ID" value="NZ_BJJW01000005.1"/>
</dbReference>
<dbReference type="Proteomes" id="UP000323274">
    <property type="component" value="Unassembled WGS sequence"/>
</dbReference>
<reference evidence="1 2" key="1">
    <citation type="submission" date="2019-04" db="EMBL/GenBank/DDBJ databases">
        <title>A pseudo-fructophilic Leuconostoc citreum strain F192-5 isolated from peel of satsuma mandarin: the first report for isolation and characterization of strain-dependent fructophilic-like characteristics.</title>
        <authorList>
            <person name="Maeno S."/>
            <person name="Tanizawa Y."/>
            <person name="Kajikawa A."/>
            <person name="Kanesaki Y."/>
            <person name="Kubota E."/>
            <person name="Arita M."/>
            <person name="Leon D."/>
            <person name="Endo A."/>
        </authorList>
    </citation>
    <scope>NUCLEOTIDE SEQUENCE [LARGE SCALE GENOMIC DNA]</scope>
    <source>
        <strain evidence="1 2">F192-5</strain>
    </source>
</reference>
<comment type="caution">
    <text evidence="1">The sequence shown here is derived from an EMBL/GenBank/DDBJ whole genome shotgun (WGS) entry which is preliminary data.</text>
</comment>
<dbReference type="EMBL" id="BJJW01000005">
    <property type="protein sequence ID" value="GDZ83492.1"/>
    <property type="molecule type" value="Genomic_DNA"/>
</dbReference>